<dbReference type="EMBL" id="JAAZWO010000001">
    <property type="protein sequence ID" value="MBC2396375.1"/>
    <property type="molecule type" value="Genomic_DNA"/>
</dbReference>
<comment type="caution">
    <text evidence="20">The sequence shown here is derived from an EMBL/GenBank/DDBJ whole genome shotgun (WGS) entry which is preliminary data.</text>
</comment>
<evidence type="ECO:0000256" key="2">
    <source>
        <dbReference type="ARBA" id="ARBA00001911"/>
    </source>
</evidence>
<evidence type="ECO:0000259" key="19">
    <source>
        <dbReference type="Pfam" id="PF24621"/>
    </source>
</evidence>
<dbReference type="GO" id="GO:0009423">
    <property type="term" value="P:chorismate biosynthetic process"/>
    <property type="evidence" value="ECO:0007669"/>
    <property type="project" value="UniProtKB-UniRule"/>
</dbReference>
<name>A0A923E4P4_CLOTT</name>
<dbReference type="SUPFAM" id="SSF56796">
    <property type="entry name" value="Dehydroquinate synthase-like"/>
    <property type="match status" value="1"/>
</dbReference>
<evidence type="ECO:0000256" key="11">
    <source>
        <dbReference type="ARBA" id="ARBA00022741"/>
    </source>
</evidence>
<evidence type="ECO:0000259" key="18">
    <source>
        <dbReference type="Pfam" id="PF01761"/>
    </source>
</evidence>
<comment type="cofactor">
    <cofactor evidence="2 17">
        <name>NAD(+)</name>
        <dbReference type="ChEBI" id="CHEBI:57540"/>
    </cofactor>
</comment>
<evidence type="ECO:0000256" key="3">
    <source>
        <dbReference type="ARBA" id="ARBA00004496"/>
    </source>
</evidence>
<comment type="subcellular location">
    <subcellularLocation>
        <location evidence="3 17">Cytoplasm</location>
    </subcellularLocation>
</comment>
<feature type="binding site" evidence="17">
    <location>
        <begin position="130"/>
        <end position="131"/>
    </location>
    <ligand>
        <name>NAD(+)</name>
        <dbReference type="ChEBI" id="CHEBI:57540"/>
    </ligand>
</feature>
<dbReference type="Proteomes" id="UP000563151">
    <property type="component" value="Unassembled WGS sequence"/>
</dbReference>
<dbReference type="PANTHER" id="PTHR43622:SF7">
    <property type="entry name" value="3-DEHYDROQUINATE SYNTHASE, CHLOROPLASTIC"/>
    <property type="match status" value="1"/>
</dbReference>
<dbReference type="GO" id="GO:0000166">
    <property type="term" value="F:nucleotide binding"/>
    <property type="evidence" value="ECO:0007669"/>
    <property type="project" value="UniProtKB-KW"/>
</dbReference>
<dbReference type="InterPro" id="IPR016037">
    <property type="entry name" value="DHQ_synth_AroB"/>
</dbReference>
<keyword evidence="10 17" id="KW-0479">Metal-binding</keyword>
<dbReference type="NCBIfam" id="TIGR01357">
    <property type="entry name" value="aroB"/>
    <property type="match status" value="1"/>
</dbReference>
<keyword evidence="16 17" id="KW-0170">Cobalt</keyword>
<dbReference type="GO" id="GO:0009073">
    <property type="term" value="P:aromatic amino acid family biosynthetic process"/>
    <property type="evidence" value="ECO:0007669"/>
    <property type="project" value="UniProtKB-KW"/>
</dbReference>
<comment type="function">
    <text evidence="17">Catalyzes the conversion of 3-deoxy-D-arabino-heptulosonate 7-phosphate (DAHP) to dehydroquinate (DHQ).</text>
</comment>
<dbReference type="GO" id="GO:0008652">
    <property type="term" value="P:amino acid biosynthetic process"/>
    <property type="evidence" value="ECO:0007669"/>
    <property type="project" value="UniProtKB-KW"/>
</dbReference>
<evidence type="ECO:0000256" key="14">
    <source>
        <dbReference type="ARBA" id="ARBA00023141"/>
    </source>
</evidence>
<evidence type="ECO:0000256" key="5">
    <source>
        <dbReference type="ARBA" id="ARBA00005412"/>
    </source>
</evidence>
<dbReference type="HAMAP" id="MF_00110">
    <property type="entry name" value="DHQ_synthase"/>
    <property type="match status" value="1"/>
</dbReference>
<evidence type="ECO:0000313" key="21">
    <source>
        <dbReference type="Proteomes" id="UP000563151"/>
    </source>
</evidence>
<comment type="cofactor">
    <cofactor evidence="17">
        <name>Co(2+)</name>
        <dbReference type="ChEBI" id="CHEBI:48828"/>
    </cofactor>
    <cofactor evidence="17">
        <name>Zn(2+)</name>
        <dbReference type="ChEBI" id="CHEBI:29105"/>
    </cofactor>
    <text evidence="17">Binds 1 divalent metal cation per subunit. Can use either Co(2+) or Zn(2+).</text>
</comment>
<dbReference type="EC" id="4.2.3.4" evidence="6 17"/>
<keyword evidence="13 17" id="KW-0520">NAD</keyword>
<dbReference type="InterPro" id="IPR030963">
    <property type="entry name" value="DHQ_synth_fam"/>
</dbReference>
<dbReference type="Pfam" id="PF01761">
    <property type="entry name" value="DHQ_synthase"/>
    <property type="match status" value="1"/>
</dbReference>
<keyword evidence="15 17" id="KW-0456">Lyase</keyword>
<comment type="pathway">
    <text evidence="4 17">Metabolic intermediate biosynthesis; chorismate biosynthesis; chorismate from D-erythrose 4-phosphate and phosphoenolpyruvate: step 2/7.</text>
</comment>
<dbReference type="InterPro" id="IPR056179">
    <property type="entry name" value="DHQS_C"/>
</dbReference>
<dbReference type="Gene3D" id="1.20.1090.10">
    <property type="entry name" value="Dehydroquinate synthase-like - alpha domain"/>
    <property type="match status" value="1"/>
</dbReference>
<keyword evidence="14 17" id="KW-0057">Aromatic amino acid biosynthesis</keyword>
<dbReference type="InterPro" id="IPR030960">
    <property type="entry name" value="DHQS/DOIS_N"/>
</dbReference>
<keyword evidence="21" id="KW-1185">Reference proteome</keyword>
<sequence>MKELNINLIDKSYNIYIENGLINSIGDKIKNIYNGKNIVIITDENVDYFYGEKVKNNLKHSNFKVEKIVIKPGEKSKSFEVLLQVYDKMLDLGIKRGDLIIALGGGVVGDLGGFAAATFLRGVPFIQIPTSLLAQIDSSIGGKVAVDLPRGKNLIGNFYHPKAVFIDPHLLKTLDKRFLYDGMGEVIKYACIRNKNLFYKLLNMEHKEDLLYDIEEIIYTCCNIKKQVVERDEKDTGERMILNFGHTIGHSLEKYFNFEKYTHGEAVAIGMYTITKHSEDMGLTEKGTSDSIKKVLNKYNLPYEENNIDKEKIIEAISLDKKGEGDFINLVLLNNIGEVFINKVEKSNIYKYII</sequence>
<keyword evidence="12 17" id="KW-0862">Zinc</keyword>
<evidence type="ECO:0000256" key="15">
    <source>
        <dbReference type="ARBA" id="ARBA00023239"/>
    </source>
</evidence>
<evidence type="ECO:0000256" key="17">
    <source>
        <dbReference type="HAMAP-Rule" id="MF_00110"/>
    </source>
</evidence>
<comment type="caution">
    <text evidence="17">Lacks conserved residue(s) required for the propagation of feature annotation.</text>
</comment>
<feature type="binding site" evidence="17">
    <location>
        <position position="185"/>
    </location>
    <ligand>
        <name>Zn(2+)</name>
        <dbReference type="ChEBI" id="CHEBI:29105"/>
    </ligand>
</feature>
<evidence type="ECO:0000256" key="6">
    <source>
        <dbReference type="ARBA" id="ARBA00013031"/>
    </source>
</evidence>
<dbReference type="Pfam" id="PF24621">
    <property type="entry name" value="DHQS_C"/>
    <property type="match status" value="1"/>
</dbReference>
<evidence type="ECO:0000256" key="1">
    <source>
        <dbReference type="ARBA" id="ARBA00001393"/>
    </source>
</evidence>
<dbReference type="CDD" id="cd08195">
    <property type="entry name" value="DHQS"/>
    <property type="match status" value="1"/>
</dbReference>
<evidence type="ECO:0000256" key="12">
    <source>
        <dbReference type="ARBA" id="ARBA00022833"/>
    </source>
</evidence>
<evidence type="ECO:0000256" key="9">
    <source>
        <dbReference type="ARBA" id="ARBA00022605"/>
    </source>
</evidence>
<evidence type="ECO:0000256" key="13">
    <source>
        <dbReference type="ARBA" id="ARBA00023027"/>
    </source>
</evidence>
<organism evidence="20 21">
    <name type="scientific">Clostridium tetanomorphum</name>
    <dbReference type="NCBI Taxonomy" id="1553"/>
    <lineage>
        <taxon>Bacteria</taxon>
        <taxon>Bacillati</taxon>
        <taxon>Bacillota</taxon>
        <taxon>Clostridia</taxon>
        <taxon>Eubacteriales</taxon>
        <taxon>Clostridiaceae</taxon>
        <taxon>Clostridium</taxon>
    </lineage>
</organism>
<evidence type="ECO:0000256" key="7">
    <source>
        <dbReference type="ARBA" id="ARBA00017684"/>
    </source>
</evidence>
<keyword evidence="9 17" id="KW-0028">Amino-acid biosynthesis</keyword>
<dbReference type="PIRSF" id="PIRSF001455">
    <property type="entry name" value="DHQ_synth"/>
    <property type="match status" value="1"/>
</dbReference>
<feature type="binding site" evidence="17">
    <location>
        <position position="246"/>
    </location>
    <ligand>
        <name>Zn(2+)</name>
        <dbReference type="ChEBI" id="CHEBI:29105"/>
    </ligand>
</feature>
<feature type="binding site" evidence="17">
    <location>
        <position position="152"/>
    </location>
    <ligand>
        <name>NAD(+)</name>
        <dbReference type="ChEBI" id="CHEBI:57540"/>
    </ligand>
</feature>
<keyword evidence="8 17" id="KW-0963">Cytoplasm</keyword>
<accession>A0A923E4P4</accession>
<evidence type="ECO:0000313" key="20">
    <source>
        <dbReference type="EMBL" id="MBC2396375.1"/>
    </source>
</evidence>
<feature type="binding site" evidence="17">
    <location>
        <position position="263"/>
    </location>
    <ligand>
        <name>Zn(2+)</name>
        <dbReference type="ChEBI" id="CHEBI:29105"/>
    </ligand>
</feature>
<feature type="domain" description="3-dehydroquinate synthase N-terminal" evidence="18">
    <location>
        <begin position="68"/>
        <end position="178"/>
    </location>
</feature>
<evidence type="ECO:0000256" key="10">
    <source>
        <dbReference type="ARBA" id="ARBA00022723"/>
    </source>
</evidence>
<comment type="catalytic activity">
    <reaction evidence="1 17">
        <text>7-phospho-2-dehydro-3-deoxy-D-arabino-heptonate = 3-dehydroquinate + phosphate</text>
        <dbReference type="Rhea" id="RHEA:21968"/>
        <dbReference type="ChEBI" id="CHEBI:32364"/>
        <dbReference type="ChEBI" id="CHEBI:43474"/>
        <dbReference type="ChEBI" id="CHEBI:58394"/>
        <dbReference type="EC" id="4.2.3.4"/>
    </reaction>
</comment>
<dbReference type="PANTHER" id="PTHR43622">
    <property type="entry name" value="3-DEHYDROQUINATE SYNTHASE"/>
    <property type="match status" value="1"/>
</dbReference>
<evidence type="ECO:0000256" key="16">
    <source>
        <dbReference type="ARBA" id="ARBA00023285"/>
    </source>
</evidence>
<proteinExistence type="inferred from homology"/>
<comment type="similarity">
    <text evidence="5 17">Belongs to the sugar phosphate cyclases superfamily. Dehydroquinate synthase family.</text>
</comment>
<dbReference type="InterPro" id="IPR050071">
    <property type="entry name" value="Dehydroquinate_synthase"/>
</dbReference>
<reference evidence="20 21" key="1">
    <citation type="submission" date="2020-04" db="EMBL/GenBank/DDBJ databases">
        <title>Genomic insights into acetone-butanol-ethanol (ABE) fermentation by sequencing solventogenic clostridia strains.</title>
        <authorList>
            <person name="Brown S."/>
        </authorList>
    </citation>
    <scope>NUCLEOTIDE SEQUENCE [LARGE SCALE GENOMIC DNA]</scope>
    <source>
        <strain evidence="20 21">DJ011</strain>
    </source>
</reference>
<dbReference type="Gene3D" id="3.40.50.1970">
    <property type="match status" value="1"/>
</dbReference>
<feature type="domain" description="3-dehydroquinate synthase C-terminal" evidence="19">
    <location>
        <begin position="182"/>
        <end position="322"/>
    </location>
</feature>
<dbReference type="GO" id="GO:0003856">
    <property type="term" value="F:3-dehydroquinate synthase activity"/>
    <property type="evidence" value="ECO:0007669"/>
    <property type="project" value="UniProtKB-UniRule"/>
</dbReference>
<feature type="binding site" evidence="17">
    <location>
        <position position="143"/>
    </location>
    <ligand>
        <name>NAD(+)</name>
        <dbReference type="ChEBI" id="CHEBI:57540"/>
    </ligand>
</feature>
<keyword evidence="11 17" id="KW-0547">Nucleotide-binding</keyword>
<dbReference type="GO" id="GO:0005737">
    <property type="term" value="C:cytoplasm"/>
    <property type="evidence" value="ECO:0007669"/>
    <property type="project" value="UniProtKB-SubCell"/>
</dbReference>
<dbReference type="GO" id="GO:0046872">
    <property type="term" value="F:metal ion binding"/>
    <property type="evidence" value="ECO:0007669"/>
    <property type="project" value="UniProtKB-KW"/>
</dbReference>
<evidence type="ECO:0000256" key="8">
    <source>
        <dbReference type="ARBA" id="ARBA00022490"/>
    </source>
</evidence>
<dbReference type="RefSeq" id="WP_035149592.1">
    <property type="nucleotide sequence ID" value="NZ_JAAZWO010000001.1"/>
</dbReference>
<evidence type="ECO:0000256" key="4">
    <source>
        <dbReference type="ARBA" id="ARBA00004661"/>
    </source>
</evidence>
<dbReference type="AlphaFoldDB" id="A0A923E4P4"/>
<dbReference type="FunFam" id="3.40.50.1970:FF:000001">
    <property type="entry name" value="3-dehydroquinate synthase"/>
    <property type="match status" value="1"/>
</dbReference>
<protein>
    <recommendedName>
        <fullName evidence="7 17">3-dehydroquinate synthase</fullName>
        <shortName evidence="17">DHQS</shortName>
        <ecNumber evidence="6 17">4.2.3.4</ecNumber>
    </recommendedName>
</protein>
<feature type="binding site" evidence="17">
    <location>
        <begin position="106"/>
        <end position="110"/>
    </location>
    <ligand>
        <name>NAD(+)</name>
        <dbReference type="ChEBI" id="CHEBI:57540"/>
    </ligand>
</feature>
<gene>
    <name evidence="17" type="primary">aroB</name>
    <name evidence="20" type="ORF">HGG79_01100</name>
</gene>